<evidence type="ECO:0000256" key="6">
    <source>
        <dbReference type="ARBA" id="ARBA00023170"/>
    </source>
</evidence>
<evidence type="ECO:0000313" key="13">
    <source>
        <dbReference type="EMBL" id="KAK7112573.1"/>
    </source>
</evidence>
<dbReference type="AlphaFoldDB" id="A0AAN9BWC5"/>
<dbReference type="GO" id="GO:0016020">
    <property type="term" value="C:membrane"/>
    <property type="evidence" value="ECO:0007669"/>
    <property type="project" value="UniProtKB-SubCell"/>
</dbReference>
<dbReference type="Proteomes" id="UP001374579">
    <property type="component" value="Unassembled WGS sequence"/>
</dbReference>
<dbReference type="EMBL" id="JBAMIC010000002">
    <property type="protein sequence ID" value="KAK7112573.1"/>
    <property type="molecule type" value="Genomic_DNA"/>
</dbReference>
<dbReference type="InterPro" id="IPR039465">
    <property type="entry name" value="IL-17_rcpt-like"/>
</dbReference>
<keyword evidence="14" id="KW-1185">Reference proteome</keyword>
<dbReference type="Gene3D" id="3.40.50.11530">
    <property type="match status" value="1"/>
</dbReference>
<evidence type="ECO:0000256" key="10">
    <source>
        <dbReference type="SAM" id="SignalP"/>
    </source>
</evidence>
<protein>
    <recommendedName>
        <fullName evidence="15">SEFIR domain-containing protein</fullName>
    </recommendedName>
</protein>
<keyword evidence="7" id="KW-0325">Glycoprotein</keyword>
<evidence type="ECO:0000256" key="3">
    <source>
        <dbReference type="ARBA" id="ARBA00022729"/>
    </source>
</evidence>
<feature type="domain" description="ILCR1 Ig-like" evidence="12">
    <location>
        <begin position="192"/>
        <end position="312"/>
    </location>
</feature>
<dbReference type="GO" id="GO:0030368">
    <property type="term" value="F:interleukin-17 receptor activity"/>
    <property type="evidence" value="ECO:0007669"/>
    <property type="project" value="InterPro"/>
</dbReference>
<evidence type="ECO:0000256" key="7">
    <source>
        <dbReference type="ARBA" id="ARBA00023180"/>
    </source>
</evidence>
<evidence type="ECO:0000259" key="12">
    <source>
        <dbReference type="Pfam" id="PF23608"/>
    </source>
</evidence>
<accession>A0AAN9BWC5</accession>
<dbReference type="InterPro" id="IPR057066">
    <property type="entry name" value="Ig_ILCR1"/>
</dbReference>
<evidence type="ECO:0000313" key="14">
    <source>
        <dbReference type="Proteomes" id="UP001374579"/>
    </source>
</evidence>
<evidence type="ECO:0000259" key="11">
    <source>
        <dbReference type="Pfam" id="PF08357"/>
    </source>
</evidence>
<dbReference type="PANTHER" id="PTHR15583">
    <property type="entry name" value="INTERLEUKIN-17 RECEPTOR"/>
    <property type="match status" value="1"/>
</dbReference>
<feature type="transmembrane region" description="Helical" evidence="9">
    <location>
        <begin position="354"/>
        <end position="376"/>
    </location>
</feature>
<proteinExistence type="predicted"/>
<comment type="caution">
    <text evidence="13">The sequence shown here is derived from an EMBL/GenBank/DDBJ whole genome shotgun (WGS) entry which is preliminary data.</text>
</comment>
<feature type="region of interest" description="Disordered" evidence="8">
    <location>
        <begin position="323"/>
        <end position="345"/>
    </location>
</feature>
<dbReference type="Pfam" id="PF08357">
    <property type="entry name" value="SEFIR"/>
    <property type="match status" value="1"/>
</dbReference>
<comment type="subcellular location">
    <subcellularLocation>
        <location evidence="1">Membrane</location>
        <topology evidence="1">Single-pass type I membrane protein</topology>
    </subcellularLocation>
</comment>
<evidence type="ECO:0000256" key="1">
    <source>
        <dbReference type="ARBA" id="ARBA00004479"/>
    </source>
</evidence>
<feature type="compositionally biased region" description="Polar residues" evidence="8">
    <location>
        <begin position="331"/>
        <end position="340"/>
    </location>
</feature>
<keyword evidence="6" id="KW-0675">Receptor</keyword>
<dbReference type="Pfam" id="PF23608">
    <property type="entry name" value="Ig_ILCR1"/>
    <property type="match status" value="1"/>
</dbReference>
<reference evidence="13 14" key="1">
    <citation type="submission" date="2024-02" db="EMBL/GenBank/DDBJ databases">
        <title>Chromosome-scale genome assembly of the rough periwinkle Littorina saxatilis.</title>
        <authorList>
            <person name="De Jode A."/>
            <person name="Faria R."/>
            <person name="Formenti G."/>
            <person name="Sims Y."/>
            <person name="Smith T.P."/>
            <person name="Tracey A."/>
            <person name="Wood J.M.D."/>
            <person name="Zagrodzka Z.B."/>
            <person name="Johannesson K."/>
            <person name="Butlin R.K."/>
            <person name="Leder E.H."/>
        </authorList>
    </citation>
    <scope>NUCLEOTIDE SEQUENCE [LARGE SCALE GENOMIC DNA]</scope>
    <source>
        <strain evidence="13">Snail1</strain>
        <tissue evidence="13">Muscle</tissue>
    </source>
</reference>
<feature type="chain" id="PRO_5042855327" description="SEFIR domain-containing protein" evidence="10">
    <location>
        <begin position="18"/>
        <end position="815"/>
    </location>
</feature>
<feature type="domain" description="SEFIR" evidence="11">
    <location>
        <begin position="426"/>
        <end position="555"/>
    </location>
</feature>
<keyword evidence="4 9" id="KW-1133">Transmembrane helix</keyword>
<dbReference type="InterPro" id="IPR013568">
    <property type="entry name" value="SEFIR_dom"/>
</dbReference>
<gene>
    <name evidence="13" type="ORF">V1264_012009</name>
</gene>
<evidence type="ECO:0008006" key="15">
    <source>
        <dbReference type="Google" id="ProtNLM"/>
    </source>
</evidence>
<keyword evidence="5 9" id="KW-0472">Membrane</keyword>
<keyword evidence="2 9" id="KW-0812">Transmembrane</keyword>
<name>A0AAN9BWC5_9CAEN</name>
<evidence type="ECO:0000256" key="8">
    <source>
        <dbReference type="SAM" id="MobiDB-lite"/>
    </source>
</evidence>
<evidence type="ECO:0000256" key="9">
    <source>
        <dbReference type="SAM" id="Phobius"/>
    </source>
</evidence>
<sequence>MGLSVLLLLGLLHLTTSQTCRDFKVFDGNEQKNVNCTLFGTDYCANGPDHDSFPANLSAEASVSKPRDFQAAPYRANFLNFEASGVKYEWKVPIDKISRQHIKGFYLRMQPVGSGNVICRLFDLTAFDMSKSTSLRFVYSIFPLQTAETYMVDLLSLPPPTAEEYEEGLYERYVVSILALRDVNEIPVVYSADWTTWIIAQPHSAESTVEVKFGFPEKLSWADNASFTEYLIQLVDDQNRVSDKTTYIRPYNSGSVAVAVHNFTGVSSGRYRVQVQPKDTLKEDRDRCQCWKKGSLGIRDCQPCKTTETKTFNFTSTWRSTSTASTTSTTVNEKPTSAASMGTPESLGRPDASVIVLAVIIPVVLVALLIAGICCWKQRKAGGKAGLKLDRNENKVNRFGNVFRKFDTLVPGMGKELKVPQVTRKTVLLLASEDHKYFSQALNNFSTFLTLHCQCDVMFAPEQLADVRKTANSYCWLSGKIDQADVVIIVTSQAACRQYQAFQKGQVYKEADLGPEGDLFTPGIKHICGKIASGEDVSKVMMVRFEHTASEHRLPISALPPSFYLLPTRLKSCLLHIHGLDENNMNLSTVNLPLQGNVQELQGGKEWLNAVSEAMAFECEHPAWFEEKFGRLVDTSGKDKPDYDTQVSGVSEESGFFEGRNSGILQRRLSSVSTHAHKAPCEFVPDGLENPSFVFSKSDFIAPSEFEAQSAYTVPYSAYTERERPPEVDQGSTLSDQFRVMNERYEQDRMQELFQPQGSQNIPEEERSAISDQTGYPLVHENLGYPGQNAYYIQFQHPGNEEDRDCISVSSAQSV</sequence>
<evidence type="ECO:0000256" key="4">
    <source>
        <dbReference type="ARBA" id="ARBA00022989"/>
    </source>
</evidence>
<evidence type="ECO:0000256" key="2">
    <source>
        <dbReference type="ARBA" id="ARBA00022692"/>
    </source>
</evidence>
<organism evidence="13 14">
    <name type="scientific">Littorina saxatilis</name>
    <dbReference type="NCBI Taxonomy" id="31220"/>
    <lineage>
        <taxon>Eukaryota</taxon>
        <taxon>Metazoa</taxon>
        <taxon>Spiralia</taxon>
        <taxon>Lophotrochozoa</taxon>
        <taxon>Mollusca</taxon>
        <taxon>Gastropoda</taxon>
        <taxon>Caenogastropoda</taxon>
        <taxon>Littorinimorpha</taxon>
        <taxon>Littorinoidea</taxon>
        <taxon>Littorinidae</taxon>
        <taxon>Littorina</taxon>
    </lineage>
</organism>
<evidence type="ECO:0000256" key="5">
    <source>
        <dbReference type="ARBA" id="ARBA00023136"/>
    </source>
</evidence>
<keyword evidence="3 10" id="KW-0732">Signal</keyword>
<dbReference type="PANTHER" id="PTHR15583:SF7">
    <property type="entry name" value="INTERLEUKIN CYTOKINE RECEPTOR-RELATED PROTEIN 2"/>
    <property type="match status" value="1"/>
</dbReference>
<feature type="signal peptide" evidence="10">
    <location>
        <begin position="1"/>
        <end position="17"/>
    </location>
</feature>